<dbReference type="Pfam" id="PF07727">
    <property type="entry name" value="RVT_2"/>
    <property type="match status" value="1"/>
</dbReference>
<accession>A0ABQ4WAN4</accession>
<feature type="domain" description="Reverse transcriptase Ty1/copia-type" evidence="2">
    <location>
        <begin position="266"/>
        <end position="436"/>
    </location>
</feature>
<organism evidence="3 4">
    <name type="scientific">Tanacetum coccineum</name>
    <dbReference type="NCBI Taxonomy" id="301880"/>
    <lineage>
        <taxon>Eukaryota</taxon>
        <taxon>Viridiplantae</taxon>
        <taxon>Streptophyta</taxon>
        <taxon>Embryophyta</taxon>
        <taxon>Tracheophyta</taxon>
        <taxon>Spermatophyta</taxon>
        <taxon>Magnoliopsida</taxon>
        <taxon>eudicotyledons</taxon>
        <taxon>Gunneridae</taxon>
        <taxon>Pentapetalae</taxon>
        <taxon>asterids</taxon>
        <taxon>campanulids</taxon>
        <taxon>Asterales</taxon>
        <taxon>Asteraceae</taxon>
        <taxon>Asteroideae</taxon>
        <taxon>Anthemideae</taxon>
        <taxon>Anthemidinae</taxon>
        <taxon>Tanacetum</taxon>
    </lineage>
</organism>
<dbReference type="SUPFAM" id="SSF56672">
    <property type="entry name" value="DNA/RNA polymerases"/>
    <property type="match status" value="1"/>
</dbReference>
<dbReference type="EMBL" id="BQNB010008478">
    <property type="protein sequence ID" value="GJS49919.1"/>
    <property type="molecule type" value="Genomic_DNA"/>
</dbReference>
<gene>
    <name evidence="3" type="ORF">Tco_0600040</name>
</gene>
<feature type="compositionally biased region" description="Basic and acidic residues" evidence="1">
    <location>
        <begin position="126"/>
        <end position="135"/>
    </location>
</feature>
<dbReference type="CDD" id="cd09272">
    <property type="entry name" value="RNase_HI_RT_Ty1"/>
    <property type="match status" value="1"/>
</dbReference>
<feature type="compositionally biased region" description="Basic and acidic residues" evidence="1">
    <location>
        <begin position="1097"/>
        <end position="1121"/>
    </location>
</feature>
<dbReference type="Proteomes" id="UP001151760">
    <property type="component" value="Unassembled WGS sequence"/>
</dbReference>
<evidence type="ECO:0000313" key="3">
    <source>
        <dbReference type="EMBL" id="GJS49919.1"/>
    </source>
</evidence>
<protein>
    <submittedName>
        <fullName evidence="3">Ribonuclease H-like domain-containing protein</fullName>
    </submittedName>
</protein>
<evidence type="ECO:0000313" key="4">
    <source>
        <dbReference type="Proteomes" id="UP001151760"/>
    </source>
</evidence>
<feature type="region of interest" description="Disordered" evidence="1">
    <location>
        <begin position="1095"/>
        <end position="1121"/>
    </location>
</feature>
<keyword evidence="4" id="KW-1185">Reference proteome</keyword>
<proteinExistence type="predicted"/>
<comment type="caution">
    <text evidence="3">The sequence shown here is derived from an EMBL/GenBank/DDBJ whole genome shotgun (WGS) entry which is preliminary data.</text>
</comment>
<reference evidence="3" key="2">
    <citation type="submission" date="2022-01" db="EMBL/GenBank/DDBJ databases">
        <authorList>
            <person name="Yamashiro T."/>
            <person name="Shiraishi A."/>
            <person name="Satake H."/>
            <person name="Nakayama K."/>
        </authorList>
    </citation>
    <scope>NUCLEOTIDE SEQUENCE</scope>
</reference>
<dbReference type="PANTHER" id="PTHR11439:SF495">
    <property type="entry name" value="REVERSE TRANSCRIPTASE, RNA-DEPENDENT DNA POLYMERASE-RELATED"/>
    <property type="match status" value="1"/>
</dbReference>
<dbReference type="InterPro" id="IPR043502">
    <property type="entry name" value="DNA/RNA_pol_sf"/>
</dbReference>
<name>A0ABQ4WAN4_9ASTR</name>
<reference evidence="3" key="1">
    <citation type="journal article" date="2022" name="Int. J. Mol. Sci.">
        <title>Draft Genome of Tanacetum Coccineum: Genomic Comparison of Closely Related Tanacetum-Family Plants.</title>
        <authorList>
            <person name="Yamashiro T."/>
            <person name="Shiraishi A."/>
            <person name="Nakayama K."/>
            <person name="Satake H."/>
        </authorList>
    </citation>
    <scope>NUCLEOTIDE SEQUENCE</scope>
</reference>
<dbReference type="PANTHER" id="PTHR11439">
    <property type="entry name" value="GAG-POL-RELATED RETROTRANSPOSON"/>
    <property type="match status" value="1"/>
</dbReference>
<dbReference type="InterPro" id="IPR013103">
    <property type="entry name" value="RVT_2"/>
</dbReference>
<sequence length="1153" mass="130874">MKPFGCPVTILNTIDHLGKFDGKVDEGFFIGYSINRSRPNWLFDIDALTKSMNYKPVVAGNQSNGNVGTKACDDTGKARMETVPSKDYIMLLLGTADPPFSYSSKSSLDDGFKHFRCVDGTKIDENPRKYSKGIDQEEEDNDNSTNNVNAASINEVNVVGAKISIELPDDPNMPELEDIVYSDDNEDVGAEDDMNNLDAFMLVSPILTTRVHKDHPVEQIIRDMSSAPQTRRMTKNLKEHEEPKKVIHALKDPSWIEAMQEELLQFKNKKDERGIVIKNKARLVAQGYTQEEGIDYDEVFAPIARIEAIRLFLAYASFKDFVVYQMDVKSAFLYGKIEEEVYVCQPPGFEDPDFPNRVYKVEKALYGLHQAPRAWYETLSTYLLDNRFQRGTIDKTLFIRRDKGDILLVQVYVDDIIFGSTKKSLCTEFEKMMHKNQDKYVTEILKKFGFTDVKTASTPMETQKPLLKDEDGEEVDVHLYRSMIGSLMYLTSSRPDIMFAVCACARYQVNPKVSHLHAVKRIFRYLKGQPKLGLWYPKDSPFDLVAYTDSDYARASLDRKSTTGGCQFLGCRLISWQCKKQTVVANSITEAEYVAASSCCGQVLWIQNQLLDYGYNFMHTKIYIDNNSTICIVKNLVFHSKTKHIEIRHHFIRDSNEKKLIQMIKIHTDKNVADLLTKAFDVSRFQYLIASIVNAARHNLLLLVKLMLLGITYYYRVTTAGLVNAARHKLTTASRLFEYALTVNPKIYTLCIEQFWSTAKVKTVNEEEHLQALVDRKKVIITESTIRRDLQLDDAEGTNFLPNATIFEQLTLMGAKTTAWNEFSSTMATAIICLATNQKFNLSKYIFDNMVKNVDSMGKFLMYPRVISSDDEGLGEEDVSKHKRKIHNIDADEDIILASTHFDTDPNMFGVHDLNGDEVFVETKEPMVNAATTTSTIPVSAAKDLTDVDMTLAQALVELKSAKPKAITTAATTTTTIDKGKGIIVEEPLMMKKKDQVLFDKQEAIRLQAQFDKEDRIAREKEEANAALIAQWNNIQDKVETDYELAQRLQAEEQEELTILFDKAMKRVNTFIDMDTEVVGGSEVRAKGSETIAQESSLKRAEDELEQKKAKKQKIDNDQEEAEMKNLMEIVPDEEEVIVEAIPVATKPPSIVD</sequence>
<feature type="region of interest" description="Disordered" evidence="1">
    <location>
        <begin position="126"/>
        <end position="147"/>
    </location>
</feature>
<evidence type="ECO:0000256" key="1">
    <source>
        <dbReference type="SAM" id="MobiDB-lite"/>
    </source>
</evidence>
<evidence type="ECO:0000259" key="2">
    <source>
        <dbReference type="Pfam" id="PF07727"/>
    </source>
</evidence>